<feature type="transmembrane region" description="Helical" evidence="2">
    <location>
        <begin position="338"/>
        <end position="362"/>
    </location>
</feature>
<dbReference type="Pfam" id="PF13347">
    <property type="entry name" value="MFS_2"/>
    <property type="match status" value="1"/>
</dbReference>
<gene>
    <name evidence="3" type="ORF">K7G82_08725</name>
</gene>
<reference evidence="3 4" key="1">
    <citation type="submission" date="2021-08" db="EMBL/GenBank/DDBJ databases">
        <authorList>
            <person name="Tuo L."/>
        </authorList>
    </citation>
    <scope>NUCLEOTIDE SEQUENCE [LARGE SCALE GENOMIC DNA]</scope>
    <source>
        <strain evidence="3 4">JCM 31229</strain>
    </source>
</reference>
<keyword evidence="4" id="KW-1185">Reference proteome</keyword>
<feature type="transmembrane region" description="Helical" evidence="2">
    <location>
        <begin position="81"/>
        <end position="97"/>
    </location>
</feature>
<feature type="transmembrane region" description="Helical" evidence="2">
    <location>
        <begin position="275"/>
        <end position="295"/>
    </location>
</feature>
<protein>
    <submittedName>
        <fullName evidence="3">MFS transporter</fullName>
    </submittedName>
</protein>
<feature type="transmembrane region" description="Helical" evidence="2">
    <location>
        <begin position="109"/>
        <end position="128"/>
    </location>
</feature>
<dbReference type="PANTHER" id="PTHR11328">
    <property type="entry name" value="MAJOR FACILITATOR SUPERFAMILY DOMAIN-CONTAINING PROTEIN"/>
    <property type="match status" value="1"/>
</dbReference>
<keyword evidence="2" id="KW-0812">Transmembrane</keyword>
<dbReference type="Proteomes" id="UP000706039">
    <property type="component" value="Unassembled WGS sequence"/>
</dbReference>
<evidence type="ECO:0000256" key="1">
    <source>
        <dbReference type="ARBA" id="ARBA00009617"/>
    </source>
</evidence>
<keyword evidence="2" id="KW-1133">Transmembrane helix</keyword>
<comment type="similarity">
    <text evidence="1">Belongs to the sodium:galactoside symporter (TC 2.A.2) family.</text>
</comment>
<sequence length="477" mass="51244">MPRQVPLATKLSYGFGAVAYGIKDNGFSVFLLLFYNQVVGLPAHQVGLAIMIALLVDACIDPMVGHLSDQTHSRWGRRHPWLYLSALPIAMVWILLWNPPDAAPGVQFAYLIGIAILVRAVVSCYEVPSLALAPEITRDYHERTAVLRYRYLFGWAGGLAMLMLAFGLLLVPEPGYPVGQLNPNGYHRFALVGAGIMLVAVLVSAIGTHRGYARRAPTAPERLPLGPTLRAIVSTLRNRPFLILMAAALFAFANQGLTFALSNYLLLFVWEFPQAAFITYALALFAGAVLAFLGVPAVSRRLGKKDAAAMLALVSIVLSTLPYWLRLAGLFPGNQSPLMMPIFLTLMALATAAGIGVMILTASMVADVTEASEAETGKRAEGLFFAGFFFTQKCVTGVGIFLSGALLGAIGFPADAQPAAIDSTVITRLMAAYAGLTVVIGIGAAWIFMKFPFGRAEHEARLRQLAVAEGDRDTLDG</sequence>
<evidence type="ECO:0000313" key="3">
    <source>
        <dbReference type="EMBL" id="MBY8822373.1"/>
    </source>
</evidence>
<feature type="transmembrane region" description="Helical" evidence="2">
    <location>
        <begin position="149"/>
        <end position="169"/>
    </location>
</feature>
<organism evidence="3 4">
    <name type="scientific">Sphingomonas colocasiae</name>
    <dbReference type="NCBI Taxonomy" id="1848973"/>
    <lineage>
        <taxon>Bacteria</taxon>
        <taxon>Pseudomonadati</taxon>
        <taxon>Pseudomonadota</taxon>
        <taxon>Alphaproteobacteria</taxon>
        <taxon>Sphingomonadales</taxon>
        <taxon>Sphingomonadaceae</taxon>
        <taxon>Sphingomonas</taxon>
    </lineage>
</organism>
<evidence type="ECO:0000256" key="2">
    <source>
        <dbReference type="SAM" id="Phobius"/>
    </source>
</evidence>
<feature type="transmembrane region" description="Helical" evidence="2">
    <location>
        <begin position="12"/>
        <end position="35"/>
    </location>
</feature>
<feature type="transmembrane region" description="Helical" evidence="2">
    <location>
        <begin position="189"/>
        <end position="207"/>
    </location>
</feature>
<dbReference type="InterPro" id="IPR036259">
    <property type="entry name" value="MFS_trans_sf"/>
</dbReference>
<comment type="caution">
    <text evidence="3">The sequence shown here is derived from an EMBL/GenBank/DDBJ whole genome shotgun (WGS) entry which is preliminary data.</text>
</comment>
<dbReference type="Gene3D" id="1.20.1250.20">
    <property type="entry name" value="MFS general substrate transporter like domains"/>
    <property type="match status" value="1"/>
</dbReference>
<keyword evidence="2" id="KW-0472">Membrane</keyword>
<feature type="transmembrane region" description="Helical" evidence="2">
    <location>
        <begin position="307"/>
        <end position="326"/>
    </location>
</feature>
<dbReference type="SUPFAM" id="SSF103473">
    <property type="entry name" value="MFS general substrate transporter"/>
    <property type="match status" value="1"/>
</dbReference>
<feature type="transmembrane region" description="Helical" evidence="2">
    <location>
        <begin position="383"/>
        <end position="410"/>
    </location>
</feature>
<proteinExistence type="inferred from homology"/>
<feature type="transmembrane region" description="Helical" evidence="2">
    <location>
        <begin position="41"/>
        <end position="60"/>
    </location>
</feature>
<dbReference type="InterPro" id="IPR039672">
    <property type="entry name" value="MFS_2"/>
</dbReference>
<feature type="transmembrane region" description="Helical" evidence="2">
    <location>
        <begin position="430"/>
        <end position="449"/>
    </location>
</feature>
<feature type="transmembrane region" description="Helical" evidence="2">
    <location>
        <begin position="241"/>
        <end position="269"/>
    </location>
</feature>
<accession>A0ABS7PM85</accession>
<dbReference type="PANTHER" id="PTHR11328:SF24">
    <property type="entry name" value="MAJOR FACILITATOR SUPERFAMILY (MFS) PROFILE DOMAIN-CONTAINING PROTEIN"/>
    <property type="match status" value="1"/>
</dbReference>
<name>A0ABS7PM85_9SPHN</name>
<evidence type="ECO:0000313" key="4">
    <source>
        <dbReference type="Proteomes" id="UP000706039"/>
    </source>
</evidence>
<dbReference type="EMBL" id="JAINVV010000004">
    <property type="protein sequence ID" value="MBY8822373.1"/>
    <property type="molecule type" value="Genomic_DNA"/>
</dbReference>